<evidence type="ECO:0000313" key="11">
    <source>
        <dbReference type="EMBL" id="GAA3210254.1"/>
    </source>
</evidence>
<accession>A0ABP6QDS3</accession>
<dbReference type="Gene3D" id="3.30.565.10">
    <property type="entry name" value="Histidine kinase-like ATPase, C-terminal domain"/>
    <property type="match status" value="1"/>
</dbReference>
<dbReference type="PANTHER" id="PTHR24421:SF10">
    <property type="entry name" value="NITRATE_NITRITE SENSOR PROTEIN NARQ"/>
    <property type="match status" value="1"/>
</dbReference>
<keyword evidence="8" id="KW-0902">Two-component regulatory system</keyword>
<dbReference type="InterPro" id="IPR050482">
    <property type="entry name" value="Sensor_HK_TwoCompSys"/>
</dbReference>
<feature type="transmembrane region" description="Helical" evidence="9">
    <location>
        <begin position="68"/>
        <end position="85"/>
    </location>
</feature>
<dbReference type="SMART" id="SM00387">
    <property type="entry name" value="HATPase_c"/>
    <property type="match status" value="1"/>
</dbReference>
<keyword evidence="7" id="KW-0067">ATP-binding</keyword>
<comment type="catalytic activity">
    <reaction evidence="1">
        <text>ATP + protein L-histidine = ADP + protein N-phospho-L-histidine.</text>
        <dbReference type="EC" id="2.7.13.3"/>
    </reaction>
</comment>
<reference evidence="12" key="1">
    <citation type="journal article" date="2019" name="Int. J. Syst. Evol. Microbiol.">
        <title>The Global Catalogue of Microorganisms (GCM) 10K type strain sequencing project: providing services to taxonomists for standard genome sequencing and annotation.</title>
        <authorList>
            <consortium name="The Broad Institute Genomics Platform"/>
            <consortium name="The Broad Institute Genome Sequencing Center for Infectious Disease"/>
            <person name="Wu L."/>
            <person name="Ma J."/>
        </authorList>
    </citation>
    <scope>NUCLEOTIDE SEQUENCE [LARGE SCALE GENOMIC DNA]</scope>
    <source>
        <strain evidence="12">JCM 9377</strain>
    </source>
</reference>
<sequence length="383" mass="39664">MESTPSSPAGVARGIRVSGWIGALLFPFLLALPAVSLPRAAPSTYGVVVTTLAMIMLAGLLRRLPLTGITLMITGTAVAAALVGSQHADQMVPLVAADIALGYVVAVHRARTAGAAVVLSLFGQLAVIAGLTTGSSVPGTAQIALMLMIIACVAGLFQRQRRLHAATLRSQEVVEAITAERLRIARELHDMVAHSIGVIAIQAGVGWRVMNTQPEEARKAFQAIETTSRETLAGLRRTLGTLRQDDPSSAPMEPAPGLADLGKLVAKTGDAGVRVDLRVLGEPAPLPPDLDLAAYRIVQEAVTNVVRHAGTGSCVVTVGHRADDLVLEITDQGSGGSADGSGYGIVGMRERVGLLHGDFTAGPLPGGGFRVTARVPLPQAALR</sequence>
<dbReference type="PANTHER" id="PTHR24421">
    <property type="entry name" value="NITRATE/NITRITE SENSOR PROTEIN NARX-RELATED"/>
    <property type="match status" value="1"/>
</dbReference>
<keyword evidence="9" id="KW-0812">Transmembrane</keyword>
<evidence type="ECO:0000256" key="1">
    <source>
        <dbReference type="ARBA" id="ARBA00000085"/>
    </source>
</evidence>
<comment type="caution">
    <text evidence="11">The sequence shown here is derived from an EMBL/GenBank/DDBJ whole genome shotgun (WGS) entry which is preliminary data.</text>
</comment>
<dbReference type="Gene3D" id="1.20.5.1930">
    <property type="match status" value="1"/>
</dbReference>
<evidence type="ECO:0000256" key="3">
    <source>
        <dbReference type="ARBA" id="ARBA00022553"/>
    </source>
</evidence>
<feature type="transmembrane region" description="Helical" evidence="9">
    <location>
        <begin position="20"/>
        <end position="37"/>
    </location>
</feature>
<dbReference type="CDD" id="cd16917">
    <property type="entry name" value="HATPase_UhpB-NarQ-NarX-like"/>
    <property type="match status" value="1"/>
</dbReference>
<keyword evidence="9" id="KW-1133">Transmembrane helix</keyword>
<dbReference type="RefSeq" id="WP_344827593.1">
    <property type="nucleotide sequence ID" value="NZ_BAAAUV010000006.1"/>
</dbReference>
<keyword evidence="5" id="KW-0547">Nucleotide-binding</keyword>
<dbReference type="GO" id="GO:0016301">
    <property type="term" value="F:kinase activity"/>
    <property type="evidence" value="ECO:0007669"/>
    <property type="project" value="UniProtKB-KW"/>
</dbReference>
<evidence type="ECO:0000256" key="2">
    <source>
        <dbReference type="ARBA" id="ARBA00012438"/>
    </source>
</evidence>
<dbReference type="EC" id="2.7.13.3" evidence="2"/>
<protein>
    <recommendedName>
        <fullName evidence="2">histidine kinase</fullName>
        <ecNumber evidence="2">2.7.13.3</ecNumber>
    </recommendedName>
</protein>
<feature type="transmembrane region" description="Helical" evidence="9">
    <location>
        <begin position="114"/>
        <end position="133"/>
    </location>
</feature>
<dbReference type="Pfam" id="PF07730">
    <property type="entry name" value="HisKA_3"/>
    <property type="match status" value="1"/>
</dbReference>
<dbReference type="EMBL" id="BAAAUV010000006">
    <property type="protein sequence ID" value="GAA3210254.1"/>
    <property type="molecule type" value="Genomic_DNA"/>
</dbReference>
<feature type="transmembrane region" description="Helical" evidence="9">
    <location>
        <begin position="43"/>
        <end position="61"/>
    </location>
</feature>
<dbReference type="InterPro" id="IPR003594">
    <property type="entry name" value="HATPase_dom"/>
</dbReference>
<evidence type="ECO:0000256" key="5">
    <source>
        <dbReference type="ARBA" id="ARBA00022741"/>
    </source>
</evidence>
<organism evidence="11 12">
    <name type="scientific">Actinocorallia longicatena</name>
    <dbReference type="NCBI Taxonomy" id="111803"/>
    <lineage>
        <taxon>Bacteria</taxon>
        <taxon>Bacillati</taxon>
        <taxon>Actinomycetota</taxon>
        <taxon>Actinomycetes</taxon>
        <taxon>Streptosporangiales</taxon>
        <taxon>Thermomonosporaceae</taxon>
        <taxon>Actinocorallia</taxon>
    </lineage>
</organism>
<proteinExistence type="predicted"/>
<evidence type="ECO:0000256" key="6">
    <source>
        <dbReference type="ARBA" id="ARBA00022777"/>
    </source>
</evidence>
<keyword evidence="6 11" id="KW-0418">Kinase</keyword>
<evidence type="ECO:0000259" key="10">
    <source>
        <dbReference type="SMART" id="SM00387"/>
    </source>
</evidence>
<evidence type="ECO:0000256" key="8">
    <source>
        <dbReference type="ARBA" id="ARBA00023012"/>
    </source>
</evidence>
<evidence type="ECO:0000256" key="4">
    <source>
        <dbReference type="ARBA" id="ARBA00022679"/>
    </source>
</evidence>
<keyword evidence="12" id="KW-1185">Reference proteome</keyword>
<dbReference type="InterPro" id="IPR011712">
    <property type="entry name" value="Sig_transdc_His_kin_sub3_dim/P"/>
</dbReference>
<dbReference type="Pfam" id="PF02518">
    <property type="entry name" value="HATPase_c"/>
    <property type="match status" value="1"/>
</dbReference>
<feature type="domain" description="Histidine kinase/HSP90-like ATPase" evidence="10">
    <location>
        <begin position="289"/>
        <end position="379"/>
    </location>
</feature>
<name>A0ABP6QDS3_9ACTN</name>
<evidence type="ECO:0000256" key="9">
    <source>
        <dbReference type="SAM" id="Phobius"/>
    </source>
</evidence>
<dbReference type="Proteomes" id="UP001501237">
    <property type="component" value="Unassembled WGS sequence"/>
</dbReference>
<keyword evidence="3" id="KW-0597">Phosphoprotein</keyword>
<evidence type="ECO:0000313" key="12">
    <source>
        <dbReference type="Proteomes" id="UP001501237"/>
    </source>
</evidence>
<keyword evidence="4" id="KW-0808">Transferase</keyword>
<evidence type="ECO:0000256" key="7">
    <source>
        <dbReference type="ARBA" id="ARBA00022840"/>
    </source>
</evidence>
<gene>
    <name evidence="11" type="ORF">GCM10010468_28100</name>
</gene>
<feature type="transmembrane region" description="Helical" evidence="9">
    <location>
        <begin position="139"/>
        <end position="157"/>
    </location>
</feature>
<keyword evidence="9" id="KW-0472">Membrane</keyword>
<dbReference type="InterPro" id="IPR036890">
    <property type="entry name" value="HATPase_C_sf"/>
</dbReference>
<dbReference type="SUPFAM" id="SSF55874">
    <property type="entry name" value="ATPase domain of HSP90 chaperone/DNA topoisomerase II/histidine kinase"/>
    <property type="match status" value="1"/>
</dbReference>